<evidence type="ECO:0000256" key="3">
    <source>
        <dbReference type="ARBA" id="ARBA00019077"/>
    </source>
</evidence>
<dbReference type="Pfam" id="PF04413">
    <property type="entry name" value="Glycos_transf_N"/>
    <property type="match status" value="1"/>
</dbReference>
<dbReference type="EC" id="2.4.99.12" evidence="2 7"/>
<evidence type="ECO:0000259" key="8">
    <source>
        <dbReference type="Pfam" id="PF04413"/>
    </source>
</evidence>
<keyword evidence="7" id="KW-0448">Lipopolysaccharide biosynthesis</keyword>
<keyword evidence="7" id="KW-0472">Membrane</keyword>
<dbReference type="InterPro" id="IPR038107">
    <property type="entry name" value="Glycos_transf_N_sf"/>
</dbReference>
<evidence type="ECO:0000256" key="5">
    <source>
        <dbReference type="ARBA" id="ARBA00031445"/>
    </source>
</evidence>
<organism evidence="9 10">
    <name type="scientific">Thiomicrorhabdus immobilis</name>
    <dbReference type="NCBI Taxonomy" id="2791037"/>
    <lineage>
        <taxon>Bacteria</taxon>
        <taxon>Pseudomonadati</taxon>
        <taxon>Pseudomonadota</taxon>
        <taxon>Gammaproteobacteria</taxon>
        <taxon>Thiotrichales</taxon>
        <taxon>Piscirickettsiaceae</taxon>
        <taxon>Thiomicrorhabdus</taxon>
    </lineage>
</organism>
<evidence type="ECO:0000256" key="4">
    <source>
        <dbReference type="ARBA" id="ARBA00022679"/>
    </source>
</evidence>
<keyword evidence="7" id="KW-1003">Cell membrane</keyword>
<dbReference type="InterPro" id="IPR039901">
    <property type="entry name" value="Kdotransferase"/>
</dbReference>
<evidence type="ECO:0000313" key="9">
    <source>
        <dbReference type="EMBL" id="BCN92676.1"/>
    </source>
</evidence>
<dbReference type="Proteomes" id="UP001054820">
    <property type="component" value="Chromosome"/>
</dbReference>
<comment type="pathway">
    <text evidence="1 7">Bacterial outer membrane biogenesis; LPS core biosynthesis.</text>
</comment>
<comment type="function">
    <text evidence="7">Involved in lipopolysaccharide (LPS) biosynthesis. Catalyzes the transfer of 3-deoxy-D-manno-octulosonate (Kdo) residue(s) from CMP-Kdo to lipid IV(A), the tetraacyldisaccharide-1,4'-bisphosphate precursor of lipid A.</text>
</comment>
<keyword evidence="10" id="KW-1185">Reference proteome</keyword>
<comment type="catalytic activity">
    <reaction evidence="6 7">
        <text>lipid IVA (E. coli) + CMP-3-deoxy-beta-D-manno-octulosonate = alpha-Kdo-(2-&gt;6)-lipid IVA (E. coli) + CMP + H(+)</text>
        <dbReference type="Rhea" id="RHEA:28066"/>
        <dbReference type="ChEBI" id="CHEBI:15378"/>
        <dbReference type="ChEBI" id="CHEBI:58603"/>
        <dbReference type="ChEBI" id="CHEBI:60364"/>
        <dbReference type="ChEBI" id="CHEBI:60377"/>
        <dbReference type="ChEBI" id="CHEBI:85987"/>
        <dbReference type="EC" id="2.4.99.12"/>
    </reaction>
</comment>
<dbReference type="PANTHER" id="PTHR42755">
    <property type="entry name" value="3-DEOXY-MANNO-OCTULOSONATE CYTIDYLYLTRANSFERASE"/>
    <property type="match status" value="1"/>
</dbReference>
<evidence type="ECO:0000313" key="10">
    <source>
        <dbReference type="Proteomes" id="UP001054820"/>
    </source>
</evidence>
<dbReference type="SUPFAM" id="SSF53756">
    <property type="entry name" value="UDP-Glycosyltransferase/glycogen phosphorylase"/>
    <property type="match status" value="1"/>
</dbReference>
<dbReference type="NCBIfam" id="NF004388">
    <property type="entry name" value="PRK05749.1-4"/>
    <property type="match status" value="1"/>
</dbReference>
<accession>A0ABN6CUN7</accession>
<dbReference type="PANTHER" id="PTHR42755:SF1">
    <property type="entry name" value="3-DEOXY-D-MANNO-OCTULOSONIC ACID TRANSFERASE, MITOCHONDRIAL-RELATED"/>
    <property type="match status" value="1"/>
</dbReference>
<comment type="subcellular location">
    <subcellularLocation>
        <location evidence="7">Cell membrane</location>
    </subcellularLocation>
</comment>
<proteinExistence type="inferred from homology"/>
<dbReference type="Gene3D" id="3.40.50.2000">
    <property type="entry name" value="Glycogen Phosphorylase B"/>
    <property type="match status" value="1"/>
</dbReference>
<keyword evidence="4 7" id="KW-0808">Transferase</keyword>
<sequence length="443" mass="50036">MNLFSYRLLTFLAMPLIAYSGWKRCRKHQKQQQHDNSLPDIHDCFKSRFGFNSTAYQTGGVWIHAVSVGETRSIFPLLSRLHQQYPELPLTVTNGSTQGALQALQFSPVTIQHQMLPYDYPFAVKRFLQQIQPKLVIMVETEIWPNLYQACVDNNIPIVLINARLKTASFNAYQKWGGQLIRDALNQTEFIAAQFPADAEHFKTLGANQNKVKTLGNLKFDLTIADDLAEQAHIWKQQNHLNQRPIWVAASTHAHPENGDLMASEEQLMLDAHKKLLQTHPNALLILVPRHADRFQKVTELLESKPLNWQQRSQDAEIQPDTQVYLADSVGELMLWFAVSDIAFIGGSMVPFGGHNILEPAALNKPVLSGPHYQNLQALFDPFVAENGVKIVDDSHQLAATLEQLLTHKEQATKLANQGHQCFAKQTGALERTMQALKPYLDA</sequence>
<name>A0ABN6CUN7_9GAMM</name>
<evidence type="ECO:0000256" key="6">
    <source>
        <dbReference type="ARBA" id="ARBA00049183"/>
    </source>
</evidence>
<reference evidence="9" key="1">
    <citation type="journal article" date="2022" name="Arch. Microbiol.">
        <title>Thiomicrorhabdus immobilis sp. nov., a mesophilic sulfur-oxidizing bacterium isolated from sediment of a brackish lake in northern Japan.</title>
        <authorList>
            <person name="Kojima H."/>
            <person name="Mochizuki J."/>
            <person name="Kanda M."/>
            <person name="Watanabe T."/>
            <person name="Fukui M."/>
        </authorList>
    </citation>
    <scope>NUCLEOTIDE SEQUENCE</scope>
    <source>
        <strain evidence="9">Am19</strain>
    </source>
</reference>
<dbReference type="RefSeq" id="WP_237262785.1">
    <property type="nucleotide sequence ID" value="NZ_AP024202.1"/>
</dbReference>
<dbReference type="EMBL" id="AP024202">
    <property type="protein sequence ID" value="BCN92676.1"/>
    <property type="molecule type" value="Genomic_DNA"/>
</dbReference>
<protein>
    <recommendedName>
        <fullName evidence="3 7">3-deoxy-D-manno-octulosonic acid transferase</fullName>
        <shortName evidence="7">Kdo transferase</shortName>
        <ecNumber evidence="2 7">2.4.99.12</ecNumber>
    </recommendedName>
    <alternativeName>
        <fullName evidence="5 7">Lipid IV(A) 3-deoxy-D-manno-octulosonic acid transferase</fullName>
    </alternativeName>
</protein>
<dbReference type="Gene3D" id="3.40.50.11720">
    <property type="entry name" value="3-Deoxy-D-manno-octulosonic-acid transferase, N-terminal domain"/>
    <property type="match status" value="1"/>
</dbReference>
<dbReference type="GO" id="GO:0016740">
    <property type="term" value="F:transferase activity"/>
    <property type="evidence" value="ECO:0007669"/>
    <property type="project" value="UniProtKB-KW"/>
</dbReference>
<gene>
    <name evidence="9" type="primary">kdtA_1</name>
    <name evidence="9" type="ORF">THMIRHAM_04610</name>
</gene>
<feature type="domain" description="3-deoxy-D-manno-octulosonic-acid transferase N-terminal" evidence="8">
    <location>
        <begin position="45"/>
        <end position="221"/>
    </location>
</feature>
<dbReference type="InterPro" id="IPR007507">
    <property type="entry name" value="Glycos_transf_N"/>
</dbReference>
<comment type="similarity">
    <text evidence="7">Belongs to the glycosyltransferase group 1 family.</text>
</comment>
<evidence type="ECO:0000256" key="1">
    <source>
        <dbReference type="ARBA" id="ARBA00004713"/>
    </source>
</evidence>
<evidence type="ECO:0000256" key="2">
    <source>
        <dbReference type="ARBA" id="ARBA00012621"/>
    </source>
</evidence>
<evidence type="ECO:0000256" key="7">
    <source>
        <dbReference type="RuleBase" id="RU365103"/>
    </source>
</evidence>